<dbReference type="GO" id="GO:0016491">
    <property type="term" value="F:oxidoreductase activity"/>
    <property type="evidence" value="ECO:0007669"/>
    <property type="project" value="InterPro"/>
</dbReference>
<accession>A0A2T0TTJ9</accession>
<dbReference type="SUPFAM" id="SSF52833">
    <property type="entry name" value="Thioredoxin-like"/>
    <property type="match status" value="1"/>
</dbReference>
<dbReference type="Proteomes" id="UP000239210">
    <property type="component" value="Unassembled WGS sequence"/>
</dbReference>
<organism evidence="2 3">
    <name type="scientific">Geodermatophilus tzadiensis</name>
    <dbReference type="NCBI Taxonomy" id="1137988"/>
    <lineage>
        <taxon>Bacteria</taxon>
        <taxon>Bacillati</taxon>
        <taxon>Actinomycetota</taxon>
        <taxon>Actinomycetes</taxon>
        <taxon>Geodermatophilales</taxon>
        <taxon>Geodermatophilaceae</taxon>
        <taxon>Geodermatophilus</taxon>
    </lineage>
</organism>
<comment type="caution">
    <text evidence="2">The sequence shown here is derived from an EMBL/GenBank/DDBJ whole genome shotgun (WGS) entry which is preliminary data.</text>
</comment>
<feature type="domain" description="Alkyl hydroperoxide reductase subunit C/ Thiol specific antioxidant" evidence="1">
    <location>
        <begin position="8"/>
        <end position="127"/>
    </location>
</feature>
<dbReference type="RefSeq" id="WP_211297273.1">
    <property type="nucleotide sequence ID" value="NZ_PVTG01000007.1"/>
</dbReference>
<dbReference type="EMBL" id="PVTG01000007">
    <property type="protein sequence ID" value="PRY49032.1"/>
    <property type="molecule type" value="Genomic_DNA"/>
</dbReference>
<name>A0A2T0TTJ9_9ACTN</name>
<dbReference type="AlphaFoldDB" id="A0A2T0TTJ9"/>
<reference evidence="2 3" key="1">
    <citation type="submission" date="2018-03" db="EMBL/GenBank/DDBJ databases">
        <title>Genomic Encyclopedia of Archaeal and Bacterial Type Strains, Phase II (KMG-II): from individual species to whole genera.</title>
        <authorList>
            <person name="Goeker M."/>
        </authorList>
    </citation>
    <scope>NUCLEOTIDE SEQUENCE [LARGE SCALE GENOMIC DNA]</scope>
    <source>
        <strain evidence="2 3">DSM 45416</strain>
    </source>
</reference>
<keyword evidence="3" id="KW-1185">Reference proteome</keyword>
<protein>
    <submittedName>
        <fullName evidence="2">Peroxiredoxin</fullName>
    </submittedName>
</protein>
<evidence type="ECO:0000313" key="3">
    <source>
        <dbReference type="Proteomes" id="UP000239210"/>
    </source>
</evidence>
<evidence type="ECO:0000313" key="2">
    <source>
        <dbReference type="EMBL" id="PRY49032.1"/>
    </source>
</evidence>
<gene>
    <name evidence="2" type="ORF">LY71_107114</name>
</gene>
<dbReference type="Gene3D" id="3.40.30.10">
    <property type="entry name" value="Glutaredoxin"/>
    <property type="match status" value="1"/>
</dbReference>
<proteinExistence type="predicted"/>
<dbReference type="GO" id="GO:0016209">
    <property type="term" value="F:antioxidant activity"/>
    <property type="evidence" value="ECO:0007669"/>
    <property type="project" value="InterPro"/>
</dbReference>
<dbReference type="InterPro" id="IPR000866">
    <property type="entry name" value="AhpC/TSA"/>
</dbReference>
<sequence>MRADIVPGGTFPDYELTDHTKKRRRLSELQGNDPMVLLLSRGHYCPKDNQQHLKLAAVQSEFAVAYTRIVTISTDNIVTTREFRASVGANWTFLSDAGRKVQKDLDIKEYTDPYHDPMVPHTLVLKPGLVIYSLYNGYWYWGRPSVDDLRRDLREVTRDIRPDWDLGAPGFREAWDAGDHSQFFHDEDADPVLRAL</sequence>
<dbReference type="Pfam" id="PF00578">
    <property type="entry name" value="AhpC-TSA"/>
    <property type="match status" value="1"/>
</dbReference>
<evidence type="ECO:0000259" key="1">
    <source>
        <dbReference type="Pfam" id="PF00578"/>
    </source>
</evidence>
<dbReference type="InterPro" id="IPR036249">
    <property type="entry name" value="Thioredoxin-like_sf"/>
</dbReference>